<dbReference type="EMBL" id="ADLN01000001">
    <property type="protein sequence ID" value="EHI61989.1"/>
    <property type="molecule type" value="Genomic_DNA"/>
</dbReference>
<gene>
    <name evidence="2" type="ORF">HMPREF9473_00440</name>
</gene>
<keyword evidence="3" id="KW-1185">Reference proteome</keyword>
<proteinExistence type="predicted"/>
<keyword evidence="1" id="KW-0472">Membrane</keyword>
<keyword evidence="1" id="KW-0812">Transmembrane</keyword>
<dbReference type="Proteomes" id="UP000005384">
    <property type="component" value="Unassembled WGS sequence"/>
</dbReference>
<sequence>MRKWLITGSVCLLAVLGGNVMECRAEEVEQQVVLEGVESKVGVPQEILVEVEGTEEYVPVKSVEMLREYWSGDFEFPVLFYVYDAEYYELGDDRIPRREDNPGLRGYEDGLLKALGLDGNDYVIETVVWDGDAYANEEGILCRNALAKGRKRLRDYEIVYGREMEPAENPDRRLPEETQAMVDAPERVVRVADADGDTASGKPDFWTILKKVTVVTVAVGLVLLLLFLVILLCMRLYQWLRDRKKGKRVENRKDIFDYCR</sequence>
<protein>
    <submittedName>
        <fullName evidence="2">Uncharacterized protein</fullName>
    </submittedName>
</protein>
<name>G5IAA0_9FIRM</name>
<accession>G5IAA0</accession>
<dbReference type="RefSeq" id="WP_006778422.1">
    <property type="nucleotide sequence ID" value="NZ_CP040506.1"/>
</dbReference>
<dbReference type="AlphaFoldDB" id="G5IAA0"/>
<comment type="caution">
    <text evidence="2">The sequence shown here is derived from an EMBL/GenBank/DDBJ whole genome shotgun (WGS) entry which is preliminary data.</text>
</comment>
<evidence type="ECO:0000313" key="2">
    <source>
        <dbReference type="EMBL" id="EHI61989.1"/>
    </source>
</evidence>
<keyword evidence="1" id="KW-1133">Transmembrane helix</keyword>
<dbReference type="OrthoDB" id="1900719at2"/>
<dbReference type="PATRIC" id="fig|742737.3.peg.441"/>
<feature type="transmembrane region" description="Helical" evidence="1">
    <location>
        <begin position="212"/>
        <end position="237"/>
    </location>
</feature>
<evidence type="ECO:0000313" key="3">
    <source>
        <dbReference type="Proteomes" id="UP000005384"/>
    </source>
</evidence>
<evidence type="ECO:0000256" key="1">
    <source>
        <dbReference type="SAM" id="Phobius"/>
    </source>
</evidence>
<organism evidence="2 3">
    <name type="scientific">Hungatella hathewayi WAL-18680</name>
    <dbReference type="NCBI Taxonomy" id="742737"/>
    <lineage>
        <taxon>Bacteria</taxon>
        <taxon>Bacillati</taxon>
        <taxon>Bacillota</taxon>
        <taxon>Clostridia</taxon>
        <taxon>Lachnospirales</taxon>
        <taxon>Lachnospiraceae</taxon>
        <taxon>Hungatella</taxon>
    </lineage>
</organism>
<dbReference type="HOGENOM" id="CLU_1068633_0_0_9"/>
<reference evidence="2 3" key="1">
    <citation type="submission" date="2011-08" db="EMBL/GenBank/DDBJ databases">
        <title>The Genome Sequence of Clostridium hathewayi WAL-18680.</title>
        <authorList>
            <consortium name="The Broad Institute Genome Sequencing Platform"/>
            <person name="Earl A."/>
            <person name="Ward D."/>
            <person name="Feldgarden M."/>
            <person name="Gevers D."/>
            <person name="Finegold S.M."/>
            <person name="Summanen P.H."/>
            <person name="Molitoris D.R."/>
            <person name="Song M."/>
            <person name="Daigneault M."/>
            <person name="Allen-Vercoe E."/>
            <person name="Young S.K."/>
            <person name="Zeng Q."/>
            <person name="Gargeya S."/>
            <person name="Fitzgerald M."/>
            <person name="Haas B."/>
            <person name="Abouelleil A."/>
            <person name="Alvarado L."/>
            <person name="Arachchi H.M."/>
            <person name="Berlin A."/>
            <person name="Brown A."/>
            <person name="Chapman S.B."/>
            <person name="Chen Z."/>
            <person name="Dunbar C."/>
            <person name="Freedman E."/>
            <person name="Gearin G."/>
            <person name="Gellesch M."/>
            <person name="Goldberg J."/>
            <person name="Griggs A."/>
            <person name="Gujja S."/>
            <person name="Heiman D."/>
            <person name="Howarth C."/>
            <person name="Larson L."/>
            <person name="Lui A."/>
            <person name="MacDonald P.J.P."/>
            <person name="Montmayeur A."/>
            <person name="Murphy C."/>
            <person name="Neiman D."/>
            <person name="Pearson M."/>
            <person name="Priest M."/>
            <person name="Roberts A."/>
            <person name="Saif S."/>
            <person name="Shea T."/>
            <person name="Shenoy N."/>
            <person name="Sisk P."/>
            <person name="Stolte C."/>
            <person name="Sykes S."/>
            <person name="Wortman J."/>
            <person name="Nusbaum C."/>
            <person name="Birren B."/>
        </authorList>
    </citation>
    <scope>NUCLEOTIDE SEQUENCE [LARGE SCALE GENOMIC DNA]</scope>
    <source>
        <strain evidence="2 3">WAL-18680</strain>
    </source>
</reference>